<keyword evidence="2" id="KW-1185">Reference proteome</keyword>
<comment type="caution">
    <text evidence="1">The sequence shown here is derived from an EMBL/GenBank/DDBJ whole genome shotgun (WGS) entry which is preliminary data.</text>
</comment>
<dbReference type="EMBL" id="JAPEUR010000101">
    <property type="protein sequence ID" value="KAJ4320984.1"/>
    <property type="molecule type" value="Genomic_DNA"/>
</dbReference>
<evidence type="ECO:0000313" key="1">
    <source>
        <dbReference type="EMBL" id="KAJ4320984.1"/>
    </source>
</evidence>
<dbReference type="AlphaFoldDB" id="A0A9W8WDP2"/>
<name>A0A9W8WDP2_9HYPO</name>
<accession>A0A9W8WDP2</accession>
<organism evidence="1 2">
    <name type="scientific">Fusarium piperis</name>
    <dbReference type="NCBI Taxonomy" id="1435070"/>
    <lineage>
        <taxon>Eukaryota</taxon>
        <taxon>Fungi</taxon>
        <taxon>Dikarya</taxon>
        <taxon>Ascomycota</taxon>
        <taxon>Pezizomycotina</taxon>
        <taxon>Sordariomycetes</taxon>
        <taxon>Hypocreomycetidae</taxon>
        <taxon>Hypocreales</taxon>
        <taxon>Nectriaceae</taxon>
        <taxon>Fusarium</taxon>
        <taxon>Fusarium solani species complex</taxon>
    </lineage>
</organism>
<dbReference type="Proteomes" id="UP001140502">
    <property type="component" value="Unassembled WGS sequence"/>
</dbReference>
<gene>
    <name evidence="1" type="ORF">N0V84_005565</name>
</gene>
<proteinExistence type="predicted"/>
<evidence type="ECO:0000313" key="2">
    <source>
        <dbReference type="Proteomes" id="UP001140502"/>
    </source>
</evidence>
<protein>
    <submittedName>
        <fullName evidence="1">Uncharacterized protein</fullName>
    </submittedName>
</protein>
<sequence length="96" mass="9841">MATNNTSYFNFGSGSGRGGKSEGVIMADFAGKCRFAILGGTNPPQTYAAPVSVNPPPAPVSVPVLVATPAVAPEAEDQVVLEASKAFDGWGDVERE</sequence>
<reference evidence="1" key="1">
    <citation type="submission" date="2022-10" db="EMBL/GenBank/DDBJ databases">
        <title>Tapping the CABI collections for fungal endophytes: first genome assemblies for Collariella, Neodidymelliopsis, Ascochyta clinopodiicola, Didymella pomorum, Didymosphaeria variabile, Neocosmospora piperis and Neocucurbitaria cava.</title>
        <authorList>
            <person name="Hill R."/>
        </authorList>
    </citation>
    <scope>NUCLEOTIDE SEQUENCE</scope>
    <source>
        <strain evidence="1">IMI 366586</strain>
    </source>
</reference>